<feature type="chain" id="PRO_5039647861" evidence="1">
    <location>
        <begin position="19"/>
        <end position="208"/>
    </location>
</feature>
<name>A0A1C0Z1P0_9BACL</name>
<evidence type="ECO:0000313" key="2">
    <source>
        <dbReference type="EMBL" id="OCS93345.1"/>
    </source>
</evidence>
<evidence type="ECO:0000313" key="3">
    <source>
        <dbReference type="Proteomes" id="UP000093482"/>
    </source>
</evidence>
<accession>A0A1C0Z1P0</accession>
<gene>
    <name evidence="2" type="ORF">A6K76_05475</name>
</gene>
<feature type="signal peptide" evidence="1">
    <location>
        <begin position="1"/>
        <end position="18"/>
    </location>
</feature>
<evidence type="ECO:0000256" key="1">
    <source>
        <dbReference type="SAM" id="SignalP"/>
    </source>
</evidence>
<dbReference type="EMBL" id="MATO01000010">
    <property type="protein sequence ID" value="OCS93345.1"/>
    <property type="molecule type" value="Genomic_DNA"/>
</dbReference>
<comment type="caution">
    <text evidence="2">The sequence shown here is derived from an EMBL/GenBank/DDBJ whole genome shotgun (WGS) entry which is preliminary data.</text>
</comment>
<keyword evidence="1" id="KW-0732">Signal</keyword>
<protein>
    <submittedName>
        <fullName evidence="2">Uncharacterized protein</fullName>
    </submittedName>
</protein>
<dbReference type="AlphaFoldDB" id="A0A1C0Z1P0"/>
<proteinExistence type="predicted"/>
<dbReference type="PROSITE" id="PS51257">
    <property type="entry name" value="PROKAR_LIPOPROTEIN"/>
    <property type="match status" value="1"/>
</dbReference>
<dbReference type="RefSeq" id="WP_066461767.1">
    <property type="nucleotide sequence ID" value="NZ_MATO01000010.1"/>
</dbReference>
<dbReference type="Proteomes" id="UP000093482">
    <property type="component" value="Unassembled WGS sequence"/>
</dbReference>
<sequence>MRLKLLATCMLSSFLLFGCNDAVNNEGYDYSNSHNETAIVKHEAVLLPVAIFVNSDYDKFAGTTITFTRSINNVNIHDFDESEKASFTKKYGSVFDGYNIDFSKYKKLTISVSHQFEGKDNYEGFESFILDRSTVFVTGDYELIANEIVNKQLHYLSTDYKVGASFEQAHMIEIAIPNEFVNDNLQLKTIQQLDEQINEIYINLVDDK</sequence>
<organism evidence="2 3">
    <name type="scientific">Caryophanon latum</name>
    <dbReference type="NCBI Taxonomy" id="33977"/>
    <lineage>
        <taxon>Bacteria</taxon>
        <taxon>Bacillati</taxon>
        <taxon>Bacillota</taxon>
        <taxon>Bacilli</taxon>
        <taxon>Bacillales</taxon>
        <taxon>Caryophanaceae</taxon>
        <taxon>Caryophanon</taxon>
    </lineage>
</organism>
<keyword evidence="3" id="KW-1185">Reference proteome</keyword>
<reference evidence="2 3" key="1">
    <citation type="submission" date="2016-07" db="EMBL/GenBank/DDBJ databases">
        <title>Caryophanon latum genome sequencing.</title>
        <authorList>
            <person name="Verma A."/>
            <person name="Pal Y."/>
            <person name="Krishnamurthi S."/>
        </authorList>
    </citation>
    <scope>NUCLEOTIDE SEQUENCE [LARGE SCALE GENOMIC DNA]</scope>
    <source>
        <strain evidence="2 3">DSM 14151</strain>
    </source>
</reference>